<protein>
    <submittedName>
        <fullName evidence="1">Uncharacterized protein</fullName>
    </submittedName>
</protein>
<gene>
    <name evidence="1" type="ORF">DPMN_080929</name>
</gene>
<reference evidence="1" key="2">
    <citation type="submission" date="2020-11" db="EMBL/GenBank/DDBJ databases">
        <authorList>
            <person name="McCartney M.A."/>
            <person name="Auch B."/>
            <person name="Kono T."/>
            <person name="Mallez S."/>
            <person name="Becker A."/>
            <person name="Gohl D.M."/>
            <person name="Silverstein K.A.T."/>
            <person name="Koren S."/>
            <person name="Bechman K.B."/>
            <person name="Herman A."/>
            <person name="Abrahante J.E."/>
            <person name="Garbe J."/>
        </authorList>
    </citation>
    <scope>NUCLEOTIDE SEQUENCE</scope>
    <source>
        <strain evidence="1">Duluth1</strain>
        <tissue evidence="1">Whole animal</tissue>
    </source>
</reference>
<accession>A0A9D3Y6I0</accession>
<dbReference type="PANTHER" id="PTHR34415">
    <property type="entry name" value="INTEGRASE CATALYTIC DOMAIN-CONTAINING PROTEIN"/>
    <property type="match status" value="1"/>
</dbReference>
<organism evidence="1 2">
    <name type="scientific">Dreissena polymorpha</name>
    <name type="common">Zebra mussel</name>
    <name type="synonym">Mytilus polymorpha</name>
    <dbReference type="NCBI Taxonomy" id="45954"/>
    <lineage>
        <taxon>Eukaryota</taxon>
        <taxon>Metazoa</taxon>
        <taxon>Spiralia</taxon>
        <taxon>Lophotrochozoa</taxon>
        <taxon>Mollusca</taxon>
        <taxon>Bivalvia</taxon>
        <taxon>Autobranchia</taxon>
        <taxon>Heteroconchia</taxon>
        <taxon>Euheterodonta</taxon>
        <taxon>Imparidentia</taxon>
        <taxon>Neoheterodontei</taxon>
        <taxon>Myida</taxon>
        <taxon>Dreissenoidea</taxon>
        <taxon>Dreissenidae</taxon>
        <taxon>Dreissena</taxon>
    </lineage>
</organism>
<dbReference type="EMBL" id="JAIWYP010000016">
    <property type="protein sequence ID" value="KAH3693496.1"/>
    <property type="molecule type" value="Genomic_DNA"/>
</dbReference>
<name>A0A9D3Y6I0_DREPO</name>
<dbReference type="PANTHER" id="PTHR34415:SF1">
    <property type="entry name" value="INTEGRASE CATALYTIC DOMAIN-CONTAINING PROTEIN"/>
    <property type="match status" value="1"/>
</dbReference>
<dbReference type="Proteomes" id="UP000828390">
    <property type="component" value="Unassembled WGS sequence"/>
</dbReference>
<evidence type="ECO:0000313" key="2">
    <source>
        <dbReference type="Proteomes" id="UP000828390"/>
    </source>
</evidence>
<proteinExistence type="predicted"/>
<evidence type="ECO:0000313" key="1">
    <source>
        <dbReference type="EMBL" id="KAH3693496.1"/>
    </source>
</evidence>
<sequence>MEIQVGNQNMLWSSQMSSVWSNSSATMRKNSEFQPAAPRGRDDTAPIYLHSGTTKMNIHKLYKASCQEAGVRFVEKSSFQSIWSACIPHIKVASPRDDVCATCEKLRKKMDSVSEEDKLASTEEMRSHIVLAQTERDLYNSLIKKAKETSHLCPAERSNNFTFDFAQV</sequence>
<keyword evidence="2" id="KW-1185">Reference proteome</keyword>
<dbReference type="AlphaFoldDB" id="A0A9D3Y6I0"/>
<comment type="caution">
    <text evidence="1">The sequence shown here is derived from an EMBL/GenBank/DDBJ whole genome shotgun (WGS) entry which is preliminary data.</text>
</comment>
<reference evidence="1" key="1">
    <citation type="journal article" date="2019" name="bioRxiv">
        <title>The Genome of the Zebra Mussel, Dreissena polymorpha: A Resource for Invasive Species Research.</title>
        <authorList>
            <person name="McCartney M.A."/>
            <person name="Auch B."/>
            <person name="Kono T."/>
            <person name="Mallez S."/>
            <person name="Zhang Y."/>
            <person name="Obille A."/>
            <person name="Becker A."/>
            <person name="Abrahante J.E."/>
            <person name="Garbe J."/>
            <person name="Badalamenti J.P."/>
            <person name="Herman A."/>
            <person name="Mangelson H."/>
            <person name="Liachko I."/>
            <person name="Sullivan S."/>
            <person name="Sone E.D."/>
            <person name="Koren S."/>
            <person name="Silverstein K.A.T."/>
            <person name="Beckman K.B."/>
            <person name="Gohl D.M."/>
        </authorList>
    </citation>
    <scope>NUCLEOTIDE SEQUENCE</scope>
    <source>
        <strain evidence="1">Duluth1</strain>
        <tissue evidence="1">Whole animal</tissue>
    </source>
</reference>